<dbReference type="CDD" id="cd00027">
    <property type="entry name" value="BRCT"/>
    <property type="match status" value="1"/>
</dbReference>
<protein>
    <recommendedName>
        <fullName evidence="2">Regulatory subunit Dfp1/Him1 central region domain-containing protein</fullName>
    </recommendedName>
</protein>
<evidence type="ECO:0000313" key="3">
    <source>
        <dbReference type="EMBL" id="RKP26298.1"/>
    </source>
</evidence>
<dbReference type="Gene3D" id="3.40.50.10190">
    <property type="entry name" value="BRCT domain"/>
    <property type="match status" value="1"/>
</dbReference>
<dbReference type="EMBL" id="KZ989460">
    <property type="protein sequence ID" value="RKP26298.1"/>
    <property type="molecule type" value="Genomic_DNA"/>
</dbReference>
<keyword evidence="4" id="KW-1185">Reference proteome</keyword>
<evidence type="ECO:0000313" key="4">
    <source>
        <dbReference type="Proteomes" id="UP000278143"/>
    </source>
</evidence>
<evidence type="ECO:0000259" key="2">
    <source>
        <dbReference type="Pfam" id="PF08630"/>
    </source>
</evidence>
<dbReference type="OrthoDB" id="21380at2759"/>
<dbReference type="AlphaFoldDB" id="A0A4P9Z1S9"/>
<dbReference type="InterPro" id="IPR013939">
    <property type="entry name" value="Regulatory_Dfp1/Him1"/>
</dbReference>
<sequence>MDRHGKRATSNTPSFVRTPLAECNTVVPRHATPTANKKATATTAATTAMSPSTAALQRYSCPRENEIKVMHFIRQLPRFKFHFYGISAQRAQRMVQYLRANLAVVDSFFSNEITHLIVKDDVYERAEAQYKQHGRVAIDVTVNHAYAHRMHVWSLSKLNKIFDSVSRHVNPHIRSGQLLNGDLASQLRNETIYGPSSQQNDIYYFADNECYLLVEDLTGHHRPPLVEKYPLRSGSENPPWPRLWLAKSRRSPFIKPRNTTTIAAAATADQTAAPEATMRAATPAAAAAATLPRRQEQSQSRAITVRAVQANETPCRPNAPTAVLPDTSVQEISMASGLHPSVTTATLSTPSLATTANLASHTPNPSGMVMEQLNRRALVRLEENGVQYVNAGRGEDDDHTSGGGRGAGERAVTSTCDTGDGQANTRAASRYGARPRPGVHVVDATTRRLLRDVQDQIREYGQS</sequence>
<feature type="domain" description="Regulatory subunit Dfp1/Him1 central region" evidence="2">
    <location>
        <begin position="182"/>
        <end position="255"/>
    </location>
</feature>
<feature type="region of interest" description="Disordered" evidence="1">
    <location>
        <begin position="390"/>
        <end position="440"/>
    </location>
</feature>
<accession>A0A4P9Z1S9</accession>
<proteinExistence type="predicted"/>
<dbReference type="Pfam" id="PF08630">
    <property type="entry name" value="Dfp1_Him1_M"/>
    <property type="match status" value="1"/>
</dbReference>
<dbReference type="Proteomes" id="UP000278143">
    <property type="component" value="Unassembled WGS sequence"/>
</dbReference>
<gene>
    <name evidence="3" type="ORF">SYNPS1DRAFT_28008</name>
</gene>
<reference evidence="4" key="1">
    <citation type="journal article" date="2018" name="Nat. Microbiol.">
        <title>Leveraging single-cell genomics to expand the fungal tree of life.</title>
        <authorList>
            <person name="Ahrendt S.R."/>
            <person name="Quandt C.A."/>
            <person name="Ciobanu D."/>
            <person name="Clum A."/>
            <person name="Salamov A."/>
            <person name="Andreopoulos B."/>
            <person name="Cheng J.F."/>
            <person name="Woyke T."/>
            <person name="Pelin A."/>
            <person name="Henrissat B."/>
            <person name="Reynolds N.K."/>
            <person name="Benny G.L."/>
            <person name="Smith M.E."/>
            <person name="James T.Y."/>
            <person name="Grigoriev I.V."/>
        </authorList>
    </citation>
    <scope>NUCLEOTIDE SEQUENCE [LARGE SCALE GENOMIC DNA]</scope>
    <source>
        <strain evidence="4">Benny S71-1</strain>
    </source>
</reference>
<dbReference type="InterPro" id="IPR036420">
    <property type="entry name" value="BRCT_dom_sf"/>
</dbReference>
<organism evidence="3 4">
    <name type="scientific">Syncephalis pseudoplumigaleata</name>
    <dbReference type="NCBI Taxonomy" id="1712513"/>
    <lineage>
        <taxon>Eukaryota</taxon>
        <taxon>Fungi</taxon>
        <taxon>Fungi incertae sedis</taxon>
        <taxon>Zoopagomycota</taxon>
        <taxon>Zoopagomycotina</taxon>
        <taxon>Zoopagomycetes</taxon>
        <taxon>Zoopagales</taxon>
        <taxon>Piptocephalidaceae</taxon>
        <taxon>Syncephalis</taxon>
    </lineage>
</organism>
<evidence type="ECO:0000256" key="1">
    <source>
        <dbReference type="SAM" id="MobiDB-lite"/>
    </source>
</evidence>
<name>A0A4P9Z1S9_9FUNG</name>
<feature type="compositionally biased region" description="Polar residues" evidence="1">
    <location>
        <begin position="412"/>
        <end position="427"/>
    </location>
</feature>